<evidence type="ECO:0008006" key="10">
    <source>
        <dbReference type="Google" id="ProtNLM"/>
    </source>
</evidence>
<dbReference type="InterPro" id="IPR000092">
    <property type="entry name" value="Polyprenyl_synt"/>
</dbReference>
<evidence type="ECO:0000256" key="6">
    <source>
        <dbReference type="ARBA" id="ARBA00033740"/>
    </source>
</evidence>
<keyword evidence="9" id="KW-1185">Reference proteome</keyword>
<dbReference type="Gene3D" id="1.10.600.10">
    <property type="entry name" value="Farnesyl Diphosphate Synthase"/>
    <property type="match status" value="1"/>
</dbReference>
<gene>
    <name evidence="8" type="ORF">QBZ16_004457</name>
</gene>
<evidence type="ECO:0000256" key="4">
    <source>
        <dbReference type="ARBA" id="ARBA00022723"/>
    </source>
</evidence>
<evidence type="ECO:0000313" key="9">
    <source>
        <dbReference type="Proteomes" id="UP001255856"/>
    </source>
</evidence>
<dbReference type="GO" id="GO:0004337">
    <property type="term" value="F:(2E,6E)-farnesyl diphosphate synthase activity"/>
    <property type="evidence" value="ECO:0007669"/>
    <property type="project" value="TreeGrafter"/>
</dbReference>
<dbReference type="SUPFAM" id="SSF48576">
    <property type="entry name" value="Terpenoid synthases"/>
    <property type="match status" value="1"/>
</dbReference>
<dbReference type="InterPro" id="IPR008949">
    <property type="entry name" value="Isoprenoid_synthase_dom_sf"/>
</dbReference>
<dbReference type="GO" id="GO:0004161">
    <property type="term" value="F:dimethylallyltranstransferase activity"/>
    <property type="evidence" value="ECO:0007669"/>
    <property type="project" value="TreeGrafter"/>
</dbReference>
<dbReference type="GO" id="GO:0046872">
    <property type="term" value="F:metal ion binding"/>
    <property type="evidence" value="ECO:0007669"/>
    <property type="project" value="UniProtKB-KW"/>
</dbReference>
<keyword evidence="5" id="KW-0460">Magnesium</keyword>
<evidence type="ECO:0000256" key="1">
    <source>
        <dbReference type="ARBA" id="ARBA00001946"/>
    </source>
</evidence>
<proteinExistence type="inferred from homology"/>
<dbReference type="InterPro" id="IPR033749">
    <property type="entry name" value="Polyprenyl_synt_CS"/>
</dbReference>
<dbReference type="SFLD" id="SFLDS00005">
    <property type="entry name" value="Isoprenoid_Synthase_Type_I"/>
    <property type="match status" value="1"/>
</dbReference>
<name>A0AAD9MI00_PROWI</name>
<dbReference type="PANTHER" id="PTHR11525">
    <property type="entry name" value="FARNESYL-PYROPHOSPHATE SYNTHETASE"/>
    <property type="match status" value="1"/>
</dbReference>
<dbReference type="PROSITE" id="PS00723">
    <property type="entry name" value="POLYPRENYL_SYNTHASE_1"/>
    <property type="match status" value="1"/>
</dbReference>
<comment type="similarity">
    <text evidence="2 7">Belongs to the FPP/GGPP synthase family.</text>
</comment>
<evidence type="ECO:0000313" key="8">
    <source>
        <dbReference type="EMBL" id="KAK2077612.1"/>
    </source>
</evidence>
<evidence type="ECO:0000256" key="3">
    <source>
        <dbReference type="ARBA" id="ARBA00022679"/>
    </source>
</evidence>
<protein>
    <recommendedName>
        <fullName evidence="10">Farnesyl diphosphate synthase</fullName>
    </recommendedName>
</protein>
<dbReference type="CDD" id="cd00685">
    <property type="entry name" value="Trans_IPPS_HT"/>
    <property type="match status" value="1"/>
</dbReference>
<dbReference type="Proteomes" id="UP001255856">
    <property type="component" value="Unassembled WGS sequence"/>
</dbReference>
<keyword evidence="3 7" id="KW-0808">Transferase</keyword>
<comment type="cofactor">
    <cofactor evidence="1">
        <name>Mg(2+)</name>
        <dbReference type="ChEBI" id="CHEBI:18420"/>
    </cofactor>
</comment>
<comment type="caution">
    <text evidence="8">The sequence shown here is derived from an EMBL/GenBank/DDBJ whole genome shotgun (WGS) entry which is preliminary data.</text>
</comment>
<dbReference type="PROSITE" id="PS00444">
    <property type="entry name" value="POLYPRENYL_SYNTHASE_2"/>
    <property type="match status" value="1"/>
</dbReference>
<evidence type="ECO:0000256" key="5">
    <source>
        <dbReference type="ARBA" id="ARBA00022842"/>
    </source>
</evidence>
<evidence type="ECO:0000256" key="7">
    <source>
        <dbReference type="RuleBase" id="RU004466"/>
    </source>
</evidence>
<dbReference type="GO" id="GO:0042811">
    <property type="term" value="P:pheromone biosynthetic process"/>
    <property type="evidence" value="ECO:0007669"/>
    <property type="project" value="UniProtKB-ARBA"/>
</dbReference>
<dbReference type="PANTHER" id="PTHR11525:SF0">
    <property type="entry name" value="FARNESYL PYROPHOSPHATE SYNTHASE"/>
    <property type="match status" value="1"/>
</dbReference>
<comment type="pathway">
    <text evidence="6">Pheromone biosynthesis.</text>
</comment>
<organism evidence="8 9">
    <name type="scientific">Prototheca wickerhamii</name>
    <dbReference type="NCBI Taxonomy" id="3111"/>
    <lineage>
        <taxon>Eukaryota</taxon>
        <taxon>Viridiplantae</taxon>
        <taxon>Chlorophyta</taxon>
        <taxon>core chlorophytes</taxon>
        <taxon>Trebouxiophyceae</taxon>
        <taxon>Chlorellales</taxon>
        <taxon>Chlorellaceae</taxon>
        <taxon>Prototheca</taxon>
    </lineage>
</organism>
<reference evidence="8" key="1">
    <citation type="submission" date="2021-01" db="EMBL/GenBank/DDBJ databases">
        <authorList>
            <person name="Eckstrom K.M.E."/>
        </authorList>
    </citation>
    <scope>NUCLEOTIDE SEQUENCE</scope>
    <source>
        <strain evidence="8">UVCC 0001</strain>
    </source>
</reference>
<dbReference type="SFLD" id="SFLDG01017">
    <property type="entry name" value="Polyprenyl_Transferase_Like"/>
    <property type="match status" value="1"/>
</dbReference>
<sequence>MQDFLKVFESVRDELVDDSLLAGQPQASREWMTKMLDYNVPHGKLNRGMAVLDVLRAAKGEGVSAEEAKLANVLGWCIELLQAYFLVADDIMDSSITRRGQPCWYRQPHVGMVAINDGIILESCIYRLLKIHFGAHPAYVALLELFHDTTHRTAHGQLLDTTTTPPGGKVDLTRYTEETYMRIVTYKTAFYTFYLPVACGLVLAGEVDEAALGVAEALCLDMGRYFQIQDDFLDAFGEPEVIGKVGTDIQDAKCSWLVVKALGRATPEQRARIEADYGVDEPAKIEAIKDLYRELELPAEFAAYEQASYDGLVAAIEAQDKLPPAVFMNLLAKIYKRSK</sequence>
<dbReference type="InterPro" id="IPR039702">
    <property type="entry name" value="FPS1-like"/>
</dbReference>
<accession>A0AAD9MI00</accession>
<dbReference type="GO" id="GO:0005737">
    <property type="term" value="C:cytoplasm"/>
    <property type="evidence" value="ECO:0007669"/>
    <property type="project" value="TreeGrafter"/>
</dbReference>
<evidence type="ECO:0000256" key="2">
    <source>
        <dbReference type="ARBA" id="ARBA00006706"/>
    </source>
</evidence>
<dbReference type="FunFam" id="1.10.600.10:FF:000021">
    <property type="entry name" value="Farnesyl pyrophosphate synthase"/>
    <property type="match status" value="1"/>
</dbReference>
<dbReference type="Pfam" id="PF00348">
    <property type="entry name" value="polyprenyl_synt"/>
    <property type="match status" value="1"/>
</dbReference>
<dbReference type="AlphaFoldDB" id="A0AAD9MI00"/>
<keyword evidence="4" id="KW-0479">Metal-binding</keyword>
<dbReference type="EMBL" id="JASFZW010000006">
    <property type="protein sequence ID" value="KAK2077612.1"/>
    <property type="molecule type" value="Genomic_DNA"/>
</dbReference>
<dbReference type="GO" id="GO:0045337">
    <property type="term" value="P:farnesyl diphosphate biosynthetic process"/>
    <property type="evidence" value="ECO:0007669"/>
    <property type="project" value="TreeGrafter"/>
</dbReference>